<comment type="similarity">
    <text evidence="1">Belongs to the bacterial sugar transferase family.</text>
</comment>
<keyword evidence="2" id="KW-0472">Membrane</keyword>
<sequence>MKRAFDILSSLVGLIILGPFMLLIALVIRRESDGPALYIQSRTGKGDTYFNAFKFRTMHINAPIVPRENLIPAKYTTRSGTLLRASSMDELPQLFNILSGEMSFVGPKSAQFNQYQLISKRKLYGLNQVKPGLINFSHTVGGPHLTEDQRLKLESYYIKEQSFMLDCFTIYKMVQKQKELPARLSQRLVKLL</sequence>
<proteinExistence type="inferred from homology"/>
<dbReference type="PANTHER" id="PTHR30576">
    <property type="entry name" value="COLANIC BIOSYNTHESIS UDP-GLUCOSE LIPID CARRIER TRANSFERASE"/>
    <property type="match status" value="1"/>
</dbReference>
<dbReference type="eggNOG" id="COG2148">
    <property type="taxonomic scope" value="Bacteria"/>
</dbReference>
<dbReference type="AlphaFoldDB" id="K9B2I2"/>
<dbReference type="EMBL" id="AMSQ01000005">
    <property type="protein sequence ID" value="EKU48997.1"/>
    <property type="molecule type" value="Genomic_DNA"/>
</dbReference>
<dbReference type="Pfam" id="PF02397">
    <property type="entry name" value="Bac_transf"/>
    <property type="match status" value="1"/>
</dbReference>
<dbReference type="OrthoDB" id="9808602at2"/>
<dbReference type="RefSeq" id="WP_009382888.1">
    <property type="nucleotide sequence ID" value="NZ_AMSQ01000005.1"/>
</dbReference>
<evidence type="ECO:0000313" key="5">
    <source>
        <dbReference type="Proteomes" id="UP000009885"/>
    </source>
</evidence>
<protein>
    <submittedName>
        <fullName evidence="4">Capsular polysaccharide synthesis enzyme Cap5M</fullName>
    </submittedName>
</protein>
<dbReference type="PANTHER" id="PTHR30576:SF10">
    <property type="entry name" value="SLL5057 PROTEIN"/>
    <property type="match status" value="1"/>
</dbReference>
<comment type="caution">
    <text evidence="4">The sequence shown here is derived from an EMBL/GenBank/DDBJ whole genome shotgun (WGS) entry which is preliminary data.</text>
</comment>
<evidence type="ECO:0000256" key="1">
    <source>
        <dbReference type="ARBA" id="ARBA00006464"/>
    </source>
</evidence>
<evidence type="ECO:0000313" key="4">
    <source>
        <dbReference type="EMBL" id="EKU48997.1"/>
    </source>
</evidence>
<dbReference type="STRING" id="1229783.C273_04310"/>
<accession>K9B2I2</accession>
<dbReference type="PATRIC" id="fig|1229783.3.peg.869"/>
<dbReference type="Proteomes" id="UP000009885">
    <property type="component" value="Unassembled WGS sequence"/>
</dbReference>
<keyword evidence="2" id="KW-0812">Transmembrane</keyword>
<evidence type="ECO:0000256" key="2">
    <source>
        <dbReference type="SAM" id="Phobius"/>
    </source>
</evidence>
<keyword evidence="5" id="KW-1185">Reference proteome</keyword>
<name>K9B2I2_9STAP</name>
<evidence type="ECO:0000259" key="3">
    <source>
        <dbReference type="Pfam" id="PF02397"/>
    </source>
</evidence>
<dbReference type="GO" id="GO:0016780">
    <property type="term" value="F:phosphotransferase activity, for other substituted phosphate groups"/>
    <property type="evidence" value="ECO:0007669"/>
    <property type="project" value="TreeGrafter"/>
</dbReference>
<gene>
    <name evidence="4" type="ORF">C273_04310</name>
</gene>
<keyword evidence="2" id="KW-1133">Transmembrane helix</keyword>
<reference evidence="4 5" key="1">
    <citation type="journal article" date="2013" name="Genome Announc.">
        <title>Genome Sequence of Staphylococcus massiliensis Strain S46, Isolated from the Surface of Healthy Human Skin.</title>
        <authorList>
            <person name="Srivastav R."/>
            <person name="Singh A."/>
            <person name="Jangir P.K."/>
            <person name="Kumari C."/>
            <person name="Muduli S."/>
            <person name="Sharma R."/>
        </authorList>
    </citation>
    <scope>NUCLEOTIDE SEQUENCE [LARGE SCALE GENOMIC DNA]</scope>
    <source>
        <strain evidence="4 5">S46</strain>
    </source>
</reference>
<organism evidence="4 5">
    <name type="scientific">Staphylococcus massiliensis S46</name>
    <dbReference type="NCBI Taxonomy" id="1229783"/>
    <lineage>
        <taxon>Bacteria</taxon>
        <taxon>Bacillati</taxon>
        <taxon>Bacillota</taxon>
        <taxon>Bacilli</taxon>
        <taxon>Bacillales</taxon>
        <taxon>Staphylococcaceae</taxon>
        <taxon>Staphylococcus</taxon>
    </lineage>
</organism>
<dbReference type="InterPro" id="IPR003362">
    <property type="entry name" value="Bact_transf"/>
</dbReference>
<feature type="transmembrane region" description="Helical" evidence="2">
    <location>
        <begin position="7"/>
        <end position="28"/>
    </location>
</feature>
<feature type="domain" description="Bacterial sugar transferase" evidence="3">
    <location>
        <begin position="2"/>
        <end position="175"/>
    </location>
</feature>